<evidence type="ECO:0000313" key="2">
    <source>
        <dbReference type="Proteomes" id="UP000828251"/>
    </source>
</evidence>
<sequence length="205" mass="23616">MAHAYTPSDIDLIMAMPCLGGYKALSTENSTCGITIRNDIGANMPIVDPDMAHAFEFPEYPDIIPAHMMLADLKSKELFVGQRFVSKNTYVTAVKRYNMKVLVDYRVVDSKLMISKGLIFMIRHSSAPWRSIYCIRHIAVNFHKEFKNVDWRKQVVNMATFYRLTTLMPRMGIKQVNQMNTGYVYVETVRKMMEVNGQRARTMNV</sequence>
<accession>A0A9D3UWR9</accession>
<organism evidence="1 2">
    <name type="scientific">Gossypium stocksii</name>
    <dbReference type="NCBI Taxonomy" id="47602"/>
    <lineage>
        <taxon>Eukaryota</taxon>
        <taxon>Viridiplantae</taxon>
        <taxon>Streptophyta</taxon>
        <taxon>Embryophyta</taxon>
        <taxon>Tracheophyta</taxon>
        <taxon>Spermatophyta</taxon>
        <taxon>Magnoliopsida</taxon>
        <taxon>eudicotyledons</taxon>
        <taxon>Gunneridae</taxon>
        <taxon>Pentapetalae</taxon>
        <taxon>rosids</taxon>
        <taxon>malvids</taxon>
        <taxon>Malvales</taxon>
        <taxon>Malvaceae</taxon>
        <taxon>Malvoideae</taxon>
        <taxon>Gossypium</taxon>
    </lineage>
</organism>
<evidence type="ECO:0000313" key="1">
    <source>
        <dbReference type="EMBL" id="KAH1063731.1"/>
    </source>
</evidence>
<keyword evidence="2" id="KW-1185">Reference proteome</keyword>
<protein>
    <submittedName>
        <fullName evidence="1">Uncharacterized protein</fullName>
    </submittedName>
</protein>
<dbReference type="EMBL" id="JAIQCV010000009">
    <property type="protein sequence ID" value="KAH1063731.1"/>
    <property type="molecule type" value="Genomic_DNA"/>
</dbReference>
<gene>
    <name evidence="1" type="ORF">J1N35_028718</name>
</gene>
<proteinExistence type="predicted"/>
<name>A0A9D3UWR9_9ROSI</name>
<reference evidence="1 2" key="1">
    <citation type="journal article" date="2021" name="Plant Biotechnol. J.">
        <title>Multi-omics assisted identification of the key and species-specific regulatory components of drought-tolerant mechanisms in Gossypium stocksii.</title>
        <authorList>
            <person name="Yu D."/>
            <person name="Ke L."/>
            <person name="Zhang D."/>
            <person name="Wu Y."/>
            <person name="Sun Y."/>
            <person name="Mei J."/>
            <person name="Sun J."/>
            <person name="Sun Y."/>
        </authorList>
    </citation>
    <scope>NUCLEOTIDE SEQUENCE [LARGE SCALE GENOMIC DNA]</scope>
    <source>
        <strain evidence="2">cv. E1</strain>
        <tissue evidence="1">Leaf</tissue>
    </source>
</reference>
<dbReference type="AlphaFoldDB" id="A0A9D3UWR9"/>
<dbReference type="Proteomes" id="UP000828251">
    <property type="component" value="Unassembled WGS sequence"/>
</dbReference>
<comment type="caution">
    <text evidence="1">The sequence shown here is derived from an EMBL/GenBank/DDBJ whole genome shotgun (WGS) entry which is preliminary data.</text>
</comment>